<reference evidence="2" key="1">
    <citation type="submission" date="2021-02" db="EMBL/GenBank/DDBJ databases">
        <authorList>
            <person name="Nowell W R."/>
        </authorList>
    </citation>
    <scope>NUCLEOTIDE SEQUENCE</scope>
</reference>
<sequence length="463" mass="52022">MLDALFKIIQHQGTQSSTGLLIPLEDTEKLILQTTTSISNITKNDCQSLKRCEEYFGYVEPLKIKLNDQDDCGYYVTIQQSIKNLLNKPNVISYLVDNLNDNITQTKNDPDLMLTYRDGTGAKDNPSLKLYPNSFLIQLYSDGISVTNPISPKNDEHKLTLYYFVLEDLPDVVRSMLQSIGLVGICTIKYLSLQTNRIKYFESIVKDLNYLQTAGLTVQTFNGQLHFAFSLLAADNLASHEIGGFQRNFNSGQFCRLCHISYQFRLTLLTDISFLPHTEPVVPTPCIKVSNEKFQLYLDWQVAVETTSPTPAFVIIIVIIQSQQLQTHSTATTTESVYSSTTLNTEENESPQSMPLIIADQEQQPHDNSLIQIHELQQIDVGIETASSSAVHSGIEQIVDTKRKFSNSSNIQHKLLKDAINSEASTVATKGEKRKLRSSPKQQKLSSRLAAKRNRQNVSSFQG</sequence>
<protein>
    <submittedName>
        <fullName evidence="2">Uncharacterized protein</fullName>
    </submittedName>
</protein>
<dbReference type="EMBL" id="CAJOBD010007101">
    <property type="protein sequence ID" value="CAF4078174.1"/>
    <property type="molecule type" value="Genomic_DNA"/>
</dbReference>
<evidence type="ECO:0000256" key="1">
    <source>
        <dbReference type="SAM" id="MobiDB-lite"/>
    </source>
</evidence>
<comment type="caution">
    <text evidence="2">The sequence shown here is derived from an EMBL/GenBank/DDBJ whole genome shotgun (WGS) entry which is preliminary data.</text>
</comment>
<name>A0A819TJ85_9BILA</name>
<dbReference type="AlphaFoldDB" id="A0A819TJ85"/>
<accession>A0A819TJ85</accession>
<dbReference type="Proteomes" id="UP000663836">
    <property type="component" value="Unassembled WGS sequence"/>
</dbReference>
<organism evidence="2 3">
    <name type="scientific">Rotaria sordida</name>
    <dbReference type="NCBI Taxonomy" id="392033"/>
    <lineage>
        <taxon>Eukaryota</taxon>
        <taxon>Metazoa</taxon>
        <taxon>Spiralia</taxon>
        <taxon>Gnathifera</taxon>
        <taxon>Rotifera</taxon>
        <taxon>Eurotatoria</taxon>
        <taxon>Bdelloidea</taxon>
        <taxon>Philodinida</taxon>
        <taxon>Philodinidae</taxon>
        <taxon>Rotaria</taxon>
    </lineage>
</organism>
<proteinExistence type="predicted"/>
<evidence type="ECO:0000313" key="3">
    <source>
        <dbReference type="Proteomes" id="UP000663836"/>
    </source>
</evidence>
<gene>
    <name evidence="2" type="ORF">JBS370_LOCUS30545</name>
</gene>
<evidence type="ECO:0000313" key="2">
    <source>
        <dbReference type="EMBL" id="CAF4078174.1"/>
    </source>
</evidence>
<feature type="region of interest" description="Disordered" evidence="1">
    <location>
        <begin position="426"/>
        <end position="463"/>
    </location>
</feature>